<dbReference type="AlphaFoldDB" id="A0A936YVI2"/>
<dbReference type="GO" id="GO:0016787">
    <property type="term" value="F:hydrolase activity"/>
    <property type="evidence" value="ECO:0007669"/>
    <property type="project" value="UniProtKB-KW"/>
</dbReference>
<keyword evidence="2" id="KW-0472">Membrane</keyword>
<gene>
    <name evidence="4" type="ORF">JJB09_20980</name>
</gene>
<dbReference type="InterPro" id="IPR012338">
    <property type="entry name" value="Beta-lactam/transpept-like"/>
</dbReference>
<dbReference type="InterPro" id="IPR001466">
    <property type="entry name" value="Beta-lactam-related"/>
</dbReference>
<dbReference type="PANTHER" id="PTHR43283">
    <property type="entry name" value="BETA-LACTAMASE-RELATED"/>
    <property type="match status" value="1"/>
</dbReference>
<dbReference type="Pfam" id="PF00144">
    <property type="entry name" value="Beta-lactamase"/>
    <property type="match status" value="1"/>
</dbReference>
<organism evidence="4 5">
    <name type="scientific">Rhizobium setariae</name>
    <dbReference type="NCBI Taxonomy" id="2801340"/>
    <lineage>
        <taxon>Bacteria</taxon>
        <taxon>Pseudomonadati</taxon>
        <taxon>Pseudomonadota</taxon>
        <taxon>Alphaproteobacteria</taxon>
        <taxon>Hyphomicrobiales</taxon>
        <taxon>Rhizobiaceae</taxon>
        <taxon>Rhizobium/Agrobacterium group</taxon>
        <taxon>Rhizobium</taxon>
    </lineage>
</organism>
<dbReference type="RefSeq" id="WP_201663017.1">
    <property type="nucleotide sequence ID" value="NZ_JAEQNC010000013.1"/>
</dbReference>
<reference evidence="4" key="1">
    <citation type="submission" date="2021-01" db="EMBL/GenBank/DDBJ databases">
        <title>Rhizobium sp. strain KVB221 16S ribosomal RNA gene Genome sequencing and assembly.</title>
        <authorList>
            <person name="Kang M."/>
        </authorList>
    </citation>
    <scope>NUCLEOTIDE SEQUENCE</scope>
    <source>
        <strain evidence="4">KVB221</strain>
    </source>
</reference>
<evidence type="ECO:0000259" key="3">
    <source>
        <dbReference type="Pfam" id="PF00144"/>
    </source>
</evidence>
<evidence type="ECO:0000256" key="2">
    <source>
        <dbReference type="SAM" id="Phobius"/>
    </source>
</evidence>
<evidence type="ECO:0000313" key="4">
    <source>
        <dbReference type="EMBL" id="MBL0374491.1"/>
    </source>
</evidence>
<dbReference type="PANTHER" id="PTHR43283:SF7">
    <property type="entry name" value="BETA-LACTAMASE-RELATED DOMAIN-CONTAINING PROTEIN"/>
    <property type="match status" value="1"/>
</dbReference>
<proteinExistence type="predicted"/>
<keyword evidence="2" id="KW-1133">Transmembrane helix</keyword>
<dbReference type="InterPro" id="IPR050789">
    <property type="entry name" value="Diverse_Enzym_Activities"/>
</dbReference>
<accession>A0A936YVI2</accession>
<keyword evidence="4" id="KW-0378">Hydrolase</keyword>
<keyword evidence="5" id="KW-1185">Reference proteome</keyword>
<sequence length="477" mass="51662">MRIVGKILKWLGLAAFVAVIGTAGWLYVFPPELIRVGTAYAAKIVCSNAFIARRDPAEVLAVDVQAPGHPLLKHVEIERHDDYVATNFYGLLAEEVAVYRDGLGCANAPGGDVDAVRAVKLATVAAAKPDSDFEWPMGDEVSRGGYPQVQALMSDAELAGPGMRAIVVVKNGHIIAESYGKGFSAATPLLGWSMAKTVTATIVAQRVAEGKLRWDQDHLLPEWTDERAKIKISDLMAMQSGLALEESYGDVNDVTRMLFLEPDEAKFVAGKGLEAQPGEKFKYTTGSTVALSRIWMNSFSDRQEALAYPRKALFDPIGMRSAIMETDEAGTFSGGSLMYATARDWARFGLLLQERGDWNGVQVLPEDFAAMVDTETALSQGRYTEGLAWKTGPQELPNEKFGLPEDTFWAQGHDGQSIAMIPSEKLVVVRMGLTPSKLGYGPETMVAKIMEAARAEPVVEEPPADAADVTGNDDGEN</sequence>
<feature type="transmembrane region" description="Helical" evidence="2">
    <location>
        <begin position="7"/>
        <end position="28"/>
    </location>
</feature>
<dbReference type="SUPFAM" id="SSF56601">
    <property type="entry name" value="beta-lactamase/transpeptidase-like"/>
    <property type="match status" value="1"/>
</dbReference>
<feature type="region of interest" description="Disordered" evidence="1">
    <location>
        <begin position="456"/>
        <end position="477"/>
    </location>
</feature>
<evidence type="ECO:0000313" key="5">
    <source>
        <dbReference type="Proteomes" id="UP000633219"/>
    </source>
</evidence>
<name>A0A936YVI2_9HYPH</name>
<protein>
    <submittedName>
        <fullName evidence="4">Serine hydrolase</fullName>
    </submittedName>
</protein>
<dbReference type="Gene3D" id="3.40.710.10">
    <property type="entry name" value="DD-peptidase/beta-lactamase superfamily"/>
    <property type="match status" value="1"/>
</dbReference>
<evidence type="ECO:0000256" key="1">
    <source>
        <dbReference type="SAM" id="MobiDB-lite"/>
    </source>
</evidence>
<comment type="caution">
    <text evidence="4">The sequence shown here is derived from an EMBL/GenBank/DDBJ whole genome shotgun (WGS) entry which is preliminary data.</text>
</comment>
<dbReference type="EMBL" id="JAEQNC010000013">
    <property type="protein sequence ID" value="MBL0374491.1"/>
    <property type="molecule type" value="Genomic_DNA"/>
</dbReference>
<dbReference type="Proteomes" id="UP000633219">
    <property type="component" value="Unassembled WGS sequence"/>
</dbReference>
<keyword evidence="2" id="KW-0812">Transmembrane</keyword>
<feature type="domain" description="Beta-lactamase-related" evidence="3">
    <location>
        <begin position="161"/>
        <end position="431"/>
    </location>
</feature>